<reference evidence="2 3" key="1">
    <citation type="submission" date="2019-03" db="EMBL/GenBank/DDBJ databases">
        <title>Draft genome sequences of novel Actinobacteria.</title>
        <authorList>
            <person name="Sahin N."/>
            <person name="Ay H."/>
            <person name="Saygin H."/>
        </authorList>
    </citation>
    <scope>NUCLEOTIDE SEQUENCE [LARGE SCALE GENOMIC DNA]</scope>
    <source>
        <strain evidence="2 3">5K138</strain>
    </source>
</reference>
<keyword evidence="1" id="KW-0472">Membrane</keyword>
<organism evidence="2 3">
    <name type="scientific">Jiangella asiatica</name>
    <dbReference type="NCBI Taxonomy" id="2530372"/>
    <lineage>
        <taxon>Bacteria</taxon>
        <taxon>Bacillati</taxon>
        <taxon>Actinomycetota</taxon>
        <taxon>Actinomycetes</taxon>
        <taxon>Jiangellales</taxon>
        <taxon>Jiangellaceae</taxon>
        <taxon>Jiangella</taxon>
    </lineage>
</organism>
<comment type="caution">
    <text evidence="2">The sequence shown here is derived from an EMBL/GenBank/DDBJ whole genome shotgun (WGS) entry which is preliminary data.</text>
</comment>
<dbReference type="AlphaFoldDB" id="A0A4R5DTV3"/>
<dbReference type="OrthoDB" id="8082651at2"/>
<evidence type="ECO:0008006" key="4">
    <source>
        <dbReference type="Google" id="ProtNLM"/>
    </source>
</evidence>
<feature type="transmembrane region" description="Helical" evidence="1">
    <location>
        <begin position="25"/>
        <end position="52"/>
    </location>
</feature>
<keyword evidence="1" id="KW-0812">Transmembrane</keyword>
<dbReference type="Proteomes" id="UP000294739">
    <property type="component" value="Unassembled WGS sequence"/>
</dbReference>
<evidence type="ECO:0000256" key="1">
    <source>
        <dbReference type="SAM" id="Phobius"/>
    </source>
</evidence>
<sequence length="179" mass="19235">MATTVTTPAATVRRPRRLGGRLRKAVLVVHILAAGAWVGIDVVMAVFVFTALASDSDQTVALSYQALEMFAVWPMTAAGMLCLASGMVLGLGSKYGLVRYWWVAVKLLLNVLLSTLVLVALRPGVQEAAEQGRRLAAGEAATIQTSDLVFPPIVSPTLLVVAFLLSVYKPWGRLRKSTR</sequence>
<keyword evidence="3" id="KW-1185">Reference proteome</keyword>
<dbReference type="RefSeq" id="WP_131889741.1">
    <property type="nucleotide sequence ID" value="NZ_SMKZ01000001.1"/>
</dbReference>
<dbReference type="InParanoid" id="A0A4R5DTV3"/>
<protein>
    <recommendedName>
        <fullName evidence="4">DUF2269 domain-containing protein</fullName>
    </recommendedName>
</protein>
<name>A0A4R5DTV3_9ACTN</name>
<dbReference type="EMBL" id="SMKZ01000001">
    <property type="protein sequence ID" value="TDE15740.1"/>
    <property type="molecule type" value="Genomic_DNA"/>
</dbReference>
<accession>A0A4R5DTV3</accession>
<feature type="transmembrane region" description="Helical" evidence="1">
    <location>
        <begin position="72"/>
        <end position="93"/>
    </location>
</feature>
<evidence type="ECO:0000313" key="2">
    <source>
        <dbReference type="EMBL" id="TDE15740.1"/>
    </source>
</evidence>
<gene>
    <name evidence="2" type="ORF">E1269_00025</name>
</gene>
<feature type="transmembrane region" description="Helical" evidence="1">
    <location>
        <begin position="100"/>
        <end position="121"/>
    </location>
</feature>
<evidence type="ECO:0000313" key="3">
    <source>
        <dbReference type="Proteomes" id="UP000294739"/>
    </source>
</evidence>
<proteinExistence type="predicted"/>
<keyword evidence="1" id="KW-1133">Transmembrane helix</keyword>
<feature type="transmembrane region" description="Helical" evidence="1">
    <location>
        <begin position="153"/>
        <end position="171"/>
    </location>
</feature>